<evidence type="ECO:0000313" key="1">
    <source>
        <dbReference type="EMBL" id="KAK5140822.1"/>
    </source>
</evidence>
<sequence length="178" mass="19910">MVLACLVDSLLEGCTSYQKYTTGDSEPTLNHVEVSMKQCHTNAVHPFHAFHVDSLLGRLLENGSVRSKLLLAHLHALKSSCIVDPLTHKTGTESALSILNSAALQSSESLEKDDIDILVRTGNELMPKRSFYPQHTVKWSDRLSFMSTISVRFVRFAAKWSEDDCGNLFQRRSDSEVD</sequence>
<keyword evidence="2" id="KW-1185">Reference proteome</keyword>
<comment type="caution">
    <text evidence="1">The sequence shown here is derived from an EMBL/GenBank/DDBJ whole genome shotgun (WGS) entry which is preliminary data.</text>
</comment>
<accession>A0ABR0KZY7</accession>
<protein>
    <submittedName>
        <fullName evidence="1">Uncharacterized protein</fullName>
    </submittedName>
</protein>
<proteinExistence type="predicted"/>
<evidence type="ECO:0000313" key="2">
    <source>
        <dbReference type="Proteomes" id="UP001308179"/>
    </source>
</evidence>
<dbReference type="EMBL" id="JAVRRR010000708">
    <property type="protein sequence ID" value="KAK5140822.1"/>
    <property type="molecule type" value="Genomic_DNA"/>
</dbReference>
<gene>
    <name evidence="1" type="ORF">LTR32_006475</name>
</gene>
<organism evidence="1 2">
    <name type="scientific">Rachicladosporium monterosium</name>
    <dbReference type="NCBI Taxonomy" id="1507873"/>
    <lineage>
        <taxon>Eukaryota</taxon>
        <taxon>Fungi</taxon>
        <taxon>Dikarya</taxon>
        <taxon>Ascomycota</taxon>
        <taxon>Pezizomycotina</taxon>
        <taxon>Dothideomycetes</taxon>
        <taxon>Dothideomycetidae</taxon>
        <taxon>Cladosporiales</taxon>
        <taxon>Cladosporiaceae</taxon>
        <taxon>Rachicladosporium</taxon>
    </lineage>
</organism>
<name>A0ABR0KZY7_9PEZI</name>
<dbReference type="Proteomes" id="UP001308179">
    <property type="component" value="Unassembled WGS sequence"/>
</dbReference>
<reference evidence="1 2" key="1">
    <citation type="submission" date="2023-08" db="EMBL/GenBank/DDBJ databases">
        <title>Black Yeasts Isolated from many extreme environments.</title>
        <authorList>
            <person name="Coleine C."/>
            <person name="Stajich J.E."/>
            <person name="Selbmann L."/>
        </authorList>
    </citation>
    <scope>NUCLEOTIDE SEQUENCE [LARGE SCALE GENOMIC DNA]</scope>
    <source>
        <strain evidence="1 2">CCFEE 5386</strain>
    </source>
</reference>